<accession>A0AA88HRH7</accession>
<gene>
    <name evidence="2" type="ORF">QYM36_008810</name>
</gene>
<keyword evidence="3" id="KW-1185">Reference proteome</keyword>
<dbReference type="Proteomes" id="UP001187531">
    <property type="component" value="Unassembled WGS sequence"/>
</dbReference>
<dbReference type="AlphaFoldDB" id="A0AA88HRH7"/>
<protein>
    <submittedName>
        <fullName evidence="2">Uncharacterized protein</fullName>
    </submittedName>
</protein>
<organism evidence="2 3">
    <name type="scientific">Artemia franciscana</name>
    <name type="common">Brine shrimp</name>
    <name type="synonym">Artemia sanfranciscana</name>
    <dbReference type="NCBI Taxonomy" id="6661"/>
    <lineage>
        <taxon>Eukaryota</taxon>
        <taxon>Metazoa</taxon>
        <taxon>Ecdysozoa</taxon>
        <taxon>Arthropoda</taxon>
        <taxon>Crustacea</taxon>
        <taxon>Branchiopoda</taxon>
        <taxon>Anostraca</taxon>
        <taxon>Artemiidae</taxon>
        <taxon>Artemia</taxon>
    </lineage>
</organism>
<keyword evidence="1" id="KW-0175">Coiled coil</keyword>
<comment type="caution">
    <text evidence="2">The sequence shown here is derived from an EMBL/GenBank/DDBJ whole genome shotgun (WGS) entry which is preliminary data.</text>
</comment>
<feature type="coiled-coil region" evidence="1">
    <location>
        <begin position="36"/>
        <end position="76"/>
    </location>
</feature>
<name>A0AA88HRH7_ARTSF</name>
<evidence type="ECO:0000313" key="2">
    <source>
        <dbReference type="EMBL" id="KAK2714365.1"/>
    </source>
</evidence>
<dbReference type="EMBL" id="JAVRJZ010000013">
    <property type="protein sequence ID" value="KAK2714365.1"/>
    <property type="molecule type" value="Genomic_DNA"/>
</dbReference>
<proteinExistence type="predicted"/>
<evidence type="ECO:0000256" key="1">
    <source>
        <dbReference type="SAM" id="Coils"/>
    </source>
</evidence>
<evidence type="ECO:0000313" key="3">
    <source>
        <dbReference type="Proteomes" id="UP001187531"/>
    </source>
</evidence>
<reference evidence="2" key="1">
    <citation type="submission" date="2023-07" db="EMBL/GenBank/DDBJ databases">
        <title>Chromosome-level genome assembly of Artemia franciscana.</title>
        <authorList>
            <person name="Jo E."/>
        </authorList>
    </citation>
    <scope>NUCLEOTIDE SEQUENCE</scope>
    <source>
        <tissue evidence="2">Whole body</tissue>
    </source>
</reference>
<sequence length="81" mass="9324">MQAVAGGLKMFGCKPENIPITHNLMKLVWEASSNCLNHLEDHCEREKAQEKAMRKKREAGQEEAILLEELQKIKKNFRICS</sequence>